<comment type="pathway">
    <text evidence="1">Protein modification; protein ubiquitination.</text>
</comment>
<evidence type="ECO:0000313" key="4">
    <source>
        <dbReference type="Proteomes" id="UP001190700"/>
    </source>
</evidence>
<dbReference type="InterPro" id="IPR000210">
    <property type="entry name" value="BTB/POZ_dom"/>
</dbReference>
<feature type="domain" description="BTB" evidence="2">
    <location>
        <begin position="54"/>
        <end position="184"/>
    </location>
</feature>
<protein>
    <recommendedName>
        <fullName evidence="2">BTB domain-containing protein</fullName>
    </recommendedName>
</protein>
<dbReference type="PANTHER" id="PTHR14499">
    <property type="entry name" value="POTASSIUM CHANNEL TETRAMERIZATION DOMAIN-CONTAINING"/>
    <property type="match status" value="1"/>
</dbReference>
<comment type="caution">
    <text evidence="3">The sequence shown here is derived from an EMBL/GenBank/DDBJ whole genome shotgun (WGS) entry which is preliminary data.</text>
</comment>
<evidence type="ECO:0000256" key="1">
    <source>
        <dbReference type="ARBA" id="ARBA00004906"/>
    </source>
</evidence>
<reference evidence="3 4" key="1">
    <citation type="journal article" date="2015" name="Genome Biol. Evol.">
        <title>Comparative Genomics of a Bacterivorous Green Alga Reveals Evolutionary Causalities and Consequences of Phago-Mixotrophic Mode of Nutrition.</title>
        <authorList>
            <person name="Burns J.A."/>
            <person name="Paasch A."/>
            <person name="Narechania A."/>
            <person name="Kim E."/>
        </authorList>
    </citation>
    <scope>NUCLEOTIDE SEQUENCE [LARGE SCALE GENOMIC DNA]</scope>
    <source>
        <strain evidence="3 4">PLY_AMNH</strain>
    </source>
</reference>
<dbReference type="EMBL" id="LGRX02033932">
    <property type="protein sequence ID" value="KAK3239389.1"/>
    <property type="molecule type" value="Genomic_DNA"/>
</dbReference>
<dbReference type="Pfam" id="PF02214">
    <property type="entry name" value="BTB_2"/>
    <property type="match status" value="1"/>
</dbReference>
<dbReference type="Proteomes" id="UP001190700">
    <property type="component" value="Unassembled WGS sequence"/>
</dbReference>
<dbReference type="InterPro" id="IPR003131">
    <property type="entry name" value="T1-type_BTB"/>
</dbReference>
<dbReference type="SMART" id="SM00225">
    <property type="entry name" value="BTB"/>
    <property type="match status" value="1"/>
</dbReference>
<dbReference type="AlphaFoldDB" id="A0AAE0BPB0"/>
<sequence length="340" mass="37659">MAASLNSFKSQLDELISGTLEERCRELDERERNVQKREETITSVFESLKHATHEGISIVVGNTVYNTTRAILLSKSDSFFQGFLHAGAKPLSGSSSKPLSQQWLMLCKEHSQEELNDDNSSSDEKLFIARDGEIFHYVLEYLTYGDVFSPIPDKGTLCKLKKDAEFYRLPELSRLLEDKPTSEETLTASIQKATERAEAAAANAEEVLKSQLVRDISHYSCSSVMTSGYKIWDQLLCKLGDVQLTLEGDNLIAEAGGTYRVVVKVNGASSGANSDHIAIHVVKKELSRALVGSNSGYQNSFHLEDVFTLEPGEFFSVYQQINGKSACGRQNNTLIVEKVG</sequence>
<dbReference type="GO" id="GO:0051260">
    <property type="term" value="P:protein homooligomerization"/>
    <property type="evidence" value="ECO:0007669"/>
    <property type="project" value="InterPro"/>
</dbReference>
<dbReference type="InterPro" id="IPR011333">
    <property type="entry name" value="SKP1/BTB/POZ_sf"/>
</dbReference>
<keyword evidence="4" id="KW-1185">Reference proteome</keyword>
<dbReference type="SUPFAM" id="SSF54695">
    <property type="entry name" value="POZ domain"/>
    <property type="match status" value="1"/>
</dbReference>
<evidence type="ECO:0000313" key="3">
    <source>
        <dbReference type="EMBL" id="KAK3239389.1"/>
    </source>
</evidence>
<dbReference type="Gene3D" id="3.30.710.10">
    <property type="entry name" value="Potassium Channel Kv1.1, Chain A"/>
    <property type="match status" value="1"/>
</dbReference>
<gene>
    <name evidence="3" type="ORF">CYMTET_50684</name>
</gene>
<evidence type="ECO:0000259" key="2">
    <source>
        <dbReference type="SMART" id="SM00225"/>
    </source>
</evidence>
<accession>A0AAE0BPB0</accession>
<proteinExistence type="predicted"/>
<organism evidence="3 4">
    <name type="scientific">Cymbomonas tetramitiformis</name>
    <dbReference type="NCBI Taxonomy" id="36881"/>
    <lineage>
        <taxon>Eukaryota</taxon>
        <taxon>Viridiplantae</taxon>
        <taxon>Chlorophyta</taxon>
        <taxon>Pyramimonadophyceae</taxon>
        <taxon>Pyramimonadales</taxon>
        <taxon>Pyramimonadaceae</taxon>
        <taxon>Cymbomonas</taxon>
    </lineage>
</organism>
<name>A0AAE0BPB0_9CHLO</name>
<dbReference type="PANTHER" id="PTHR14499:SF136">
    <property type="entry name" value="GH08630P"/>
    <property type="match status" value="1"/>
</dbReference>